<organism evidence="2 3">
    <name type="scientific">Amycolatopsis pigmentata</name>
    <dbReference type="NCBI Taxonomy" id="450801"/>
    <lineage>
        <taxon>Bacteria</taxon>
        <taxon>Bacillati</taxon>
        <taxon>Actinomycetota</taxon>
        <taxon>Actinomycetes</taxon>
        <taxon>Pseudonocardiales</taxon>
        <taxon>Pseudonocardiaceae</taxon>
        <taxon>Amycolatopsis</taxon>
    </lineage>
</organism>
<evidence type="ECO:0000256" key="1">
    <source>
        <dbReference type="SAM" id="Phobius"/>
    </source>
</evidence>
<gene>
    <name evidence="2" type="ORF">ACFSXZ_14560</name>
</gene>
<protein>
    <submittedName>
        <fullName evidence="2">DUF3180 domain-containing protein</fullName>
    </submittedName>
</protein>
<feature type="transmembrane region" description="Helical" evidence="1">
    <location>
        <begin position="34"/>
        <end position="56"/>
    </location>
</feature>
<dbReference type="Pfam" id="PF11377">
    <property type="entry name" value="DUF3180"/>
    <property type="match status" value="1"/>
</dbReference>
<reference evidence="3" key="1">
    <citation type="journal article" date="2019" name="Int. J. Syst. Evol. Microbiol.">
        <title>The Global Catalogue of Microorganisms (GCM) 10K type strain sequencing project: providing services to taxonomists for standard genome sequencing and annotation.</title>
        <authorList>
            <consortium name="The Broad Institute Genomics Platform"/>
            <consortium name="The Broad Institute Genome Sequencing Center for Infectious Disease"/>
            <person name="Wu L."/>
            <person name="Ma J."/>
        </authorList>
    </citation>
    <scope>NUCLEOTIDE SEQUENCE [LARGE SCALE GENOMIC DNA]</scope>
    <source>
        <strain evidence="3">CGMCC 4.7645</strain>
    </source>
</reference>
<dbReference type="RefSeq" id="WP_378265398.1">
    <property type="nucleotide sequence ID" value="NZ_JBHUKR010000007.1"/>
</dbReference>
<dbReference type="EMBL" id="JBHUKR010000007">
    <property type="protein sequence ID" value="MFD2417549.1"/>
    <property type="molecule type" value="Genomic_DNA"/>
</dbReference>
<keyword evidence="3" id="KW-1185">Reference proteome</keyword>
<keyword evidence="1" id="KW-1133">Transmembrane helix</keyword>
<sequence>MHFTRPRELVVPGLIGLVLAYLAFEFAYGSMPRLPTPAGVTLLVLAVIEGVLAFSLRARIREGRLAGAIGVARAVALAKASSLLGALMAGAWLGVLVALVPKLGQITAATGDVRSAIVGIISAAALVAAALWLEHCCRTPDQGDQDRQNDRTG</sequence>
<accession>A0ABW5FR84</accession>
<evidence type="ECO:0000313" key="2">
    <source>
        <dbReference type="EMBL" id="MFD2417549.1"/>
    </source>
</evidence>
<dbReference type="InterPro" id="IPR021517">
    <property type="entry name" value="DUF3180"/>
</dbReference>
<feature type="transmembrane region" description="Helical" evidence="1">
    <location>
        <begin position="77"/>
        <end position="101"/>
    </location>
</feature>
<keyword evidence="1" id="KW-0812">Transmembrane</keyword>
<feature type="transmembrane region" description="Helical" evidence="1">
    <location>
        <begin position="9"/>
        <end position="28"/>
    </location>
</feature>
<feature type="transmembrane region" description="Helical" evidence="1">
    <location>
        <begin position="113"/>
        <end position="133"/>
    </location>
</feature>
<keyword evidence="1" id="KW-0472">Membrane</keyword>
<name>A0ABW5FR84_9PSEU</name>
<dbReference type="Proteomes" id="UP001597417">
    <property type="component" value="Unassembled WGS sequence"/>
</dbReference>
<comment type="caution">
    <text evidence="2">The sequence shown here is derived from an EMBL/GenBank/DDBJ whole genome shotgun (WGS) entry which is preliminary data.</text>
</comment>
<proteinExistence type="predicted"/>
<evidence type="ECO:0000313" key="3">
    <source>
        <dbReference type="Proteomes" id="UP001597417"/>
    </source>
</evidence>